<dbReference type="InterPro" id="IPR000160">
    <property type="entry name" value="GGDEF_dom"/>
</dbReference>
<keyword evidence="3" id="KW-1185">Reference proteome</keyword>
<evidence type="ECO:0000313" key="2">
    <source>
        <dbReference type="EMBL" id="KAB3529786.1"/>
    </source>
</evidence>
<evidence type="ECO:0000259" key="1">
    <source>
        <dbReference type="PROSITE" id="PS50887"/>
    </source>
</evidence>
<dbReference type="OrthoDB" id="9804955at2"/>
<dbReference type="Gene3D" id="3.30.70.270">
    <property type="match status" value="1"/>
</dbReference>
<dbReference type="Pfam" id="PF00990">
    <property type="entry name" value="GGDEF"/>
    <property type="match status" value="1"/>
</dbReference>
<proteinExistence type="predicted"/>
<dbReference type="InterPro" id="IPR029787">
    <property type="entry name" value="Nucleotide_cyclase"/>
</dbReference>
<name>A0A6I0EVJ1_9FIRM</name>
<dbReference type="PANTHER" id="PTHR45138:SF9">
    <property type="entry name" value="DIGUANYLATE CYCLASE DGCM-RELATED"/>
    <property type="match status" value="1"/>
</dbReference>
<dbReference type="Proteomes" id="UP000432715">
    <property type="component" value="Unassembled WGS sequence"/>
</dbReference>
<gene>
    <name evidence="2" type="ORF">F8154_14445</name>
</gene>
<dbReference type="RefSeq" id="WP_151862322.1">
    <property type="nucleotide sequence ID" value="NZ_WBZC01000079.1"/>
</dbReference>
<dbReference type="AlphaFoldDB" id="A0A6I0EVJ1"/>
<feature type="domain" description="GGDEF" evidence="1">
    <location>
        <begin position="27"/>
        <end position="162"/>
    </location>
</feature>
<reference evidence="2 3" key="1">
    <citation type="submission" date="2019-10" db="EMBL/GenBank/DDBJ databases">
        <title>Alkaliphilus serpentinus sp. nov. and Alkaliphilus pronyensis sp. nov., two novel anaerobic alkaliphilic species isolated from the serpentinized-hosted hydrothermal field of the Prony Bay (New Caledonia).</title>
        <authorList>
            <person name="Postec A."/>
        </authorList>
    </citation>
    <scope>NUCLEOTIDE SEQUENCE [LARGE SCALE GENOMIC DNA]</scope>
    <source>
        <strain evidence="2 3">LacV</strain>
    </source>
</reference>
<dbReference type="CDD" id="cd01949">
    <property type="entry name" value="GGDEF"/>
    <property type="match status" value="1"/>
</dbReference>
<dbReference type="PROSITE" id="PS50887">
    <property type="entry name" value="GGDEF"/>
    <property type="match status" value="1"/>
</dbReference>
<dbReference type="GO" id="GO:0052621">
    <property type="term" value="F:diguanylate cyclase activity"/>
    <property type="evidence" value="ECO:0007669"/>
    <property type="project" value="TreeGrafter"/>
</dbReference>
<dbReference type="PANTHER" id="PTHR45138">
    <property type="entry name" value="REGULATORY COMPONENTS OF SENSORY TRANSDUCTION SYSTEM"/>
    <property type="match status" value="1"/>
</dbReference>
<accession>A0A6I0EVJ1</accession>
<dbReference type="SUPFAM" id="SSF55073">
    <property type="entry name" value="Nucleotide cyclase"/>
    <property type="match status" value="1"/>
</dbReference>
<dbReference type="EMBL" id="WBZC01000079">
    <property type="protein sequence ID" value="KAB3529786.1"/>
    <property type="molecule type" value="Genomic_DNA"/>
</dbReference>
<dbReference type="InterPro" id="IPR043128">
    <property type="entry name" value="Rev_trsase/Diguanyl_cyclase"/>
</dbReference>
<dbReference type="NCBIfam" id="TIGR00254">
    <property type="entry name" value="GGDEF"/>
    <property type="match status" value="1"/>
</dbReference>
<comment type="caution">
    <text evidence="2">The sequence shown here is derived from an EMBL/GenBank/DDBJ whole genome shotgun (WGS) entry which is preliminary data.</text>
</comment>
<dbReference type="SMART" id="SM00267">
    <property type="entry name" value="GGDEF"/>
    <property type="match status" value="1"/>
</dbReference>
<protein>
    <submittedName>
        <fullName evidence="2">Diguanylate cyclase</fullName>
    </submittedName>
</protein>
<evidence type="ECO:0000313" key="3">
    <source>
        <dbReference type="Proteomes" id="UP000432715"/>
    </source>
</evidence>
<dbReference type="InterPro" id="IPR050469">
    <property type="entry name" value="Diguanylate_Cyclase"/>
</dbReference>
<sequence length="208" mass="24172">MIDKIDGILQKNDFIKKIKEKIHHGNESFTIASIDIDNFQTVNRYYGEQVGDQVIKKIASILKQNIFKNDVVGRGNKDEFNVLLTNSSIETGFIRVEEIRKYLDKHTFRMGDKKSDIDIKISGGLANYPKHARNVEELVKAADGALFRAKREGKNRIYLAEDEGMVLRSNYYTKTQLEKLMELSKKTYKTEEFLLREAIDDLLEKYRK</sequence>
<organism evidence="2 3">
    <name type="scientific">Alkaliphilus pronyensis</name>
    <dbReference type="NCBI Taxonomy" id="1482732"/>
    <lineage>
        <taxon>Bacteria</taxon>
        <taxon>Bacillati</taxon>
        <taxon>Bacillota</taxon>
        <taxon>Clostridia</taxon>
        <taxon>Peptostreptococcales</taxon>
        <taxon>Natronincolaceae</taxon>
        <taxon>Alkaliphilus</taxon>
    </lineage>
</organism>